<dbReference type="Proteomes" id="UP000825935">
    <property type="component" value="Chromosome 20"/>
</dbReference>
<dbReference type="InterPro" id="IPR052562">
    <property type="entry name" value="Ketohexokinase-related"/>
</dbReference>
<comment type="caution">
    <text evidence="6">The sequence shown here is derived from an EMBL/GenBank/DDBJ whole genome shotgun (WGS) entry which is preliminary data.</text>
</comment>
<evidence type="ECO:0000313" key="7">
    <source>
        <dbReference type="Proteomes" id="UP000825935"/>
    </source>
</evidence>
<evidence type="ECO:0000256" key="4">
    <source>
        <dbReference type="RuleBase" id="RU003704"/>
    </source>
</evidence>
<evidence type="ECO:0000313" key="6">
    <source>
        <dbReference type="EMBL" id="KAH7331356.1"/>
    </source>
</evidence>
<dbReference type="OrthoDB" id="204058at2759"/>
<feature type="domain" description="Carbohydrate kinase PfkB" evidence="5">
    <location>
        <begin position="67"/>
        <end position="282"/>
    </location>
</feature>
<name>A0A8T2SE20_CERRI</name>
<accession>A0A8T2SE20</accession>
<reference evidence="6" key="1">
    <citation type="submission" date="2021-08" db="EMBL/GenBank/DDBJ databases">
        <title>WGS assembly of Ceratopteris richardii.</title>
        <authorList>
            <person name="Marchant D.B."/>
            <person name="Chen G."/>
            <person name="Jenkins J."/>
            <person name="Shu S."/>
            <person name="Leebens-Mack J."/>
            <person name="Grimwood J."/>
            <person name="Schmutz J."/>
            <person name="Soltis P."/>
            <person name="Soltis D."/>
            <person name="Chen Z.-H."/>
        </authorList>
    </citation>
    <scope>NUCLEOTIDE SEQUENCE</scope>
    <source>
        <strain evidence="6">Whitten #5841</strain>
        <tissue evidence="6">Leaf</tissue>
    </source>
</reference>
<evidence type="ECO:0000259" key="5">
    <source>
        <dbReference type="Pfam" id="PF00294"/>
    </source>
</evidence>
<dbReference type="EMBL" id="CM035425">
    <property type="protein sequence ID" value="KAH7331356.1"/>
    <property type="molecule type" value="Genomic_DNA"/>
</dbReference>
<dbReference type="AlphaFoldDB" id="A0A8T2SE20"/>
<keyword evidence="3 4" id="KW-0418">Kinase</keyword>
<keyword evidence="7" id="KW-1185">Reference proteome</keyword>
<dbReference type="OMA" id="MSGRLIM"/>
<evidence type="ECO:0000256" key="2">
    <source>
        <dbReference type="ARBA" id="ARBA00022679"/>
    </source>
</evidence>
<dbReference type="InterPro" id="IPR002139">
    <property type="entry name" value="Ribo/fructo_kinase"/>
</dbReference>
<dbReference type="PROSITE" id="PS00584">
    <property type="entry name" value="PFKB_KINASES_2"/>
    <property type="match status" value="1"/>
</dbReference>
<keyword evidence="2 4" id="KW-0808">Transferase</keyword>
<dbReference type="InterPro" id="IPR029056">
    <property type="entry name" value="Ribokinase-like"/>
</dbReference>
<dbReference type="InterPro" id="IPR011611">
    <property type="entry name" value="PfkB_dom"/>
</dbReference>
<sequence>MAIHCVPYFGAETFYTRRIRSLKMPSSVVRGHAHSSANASKEDIANSQSSGQEKLIVAGCGGLSVDYLASVARFPQPDQKIRSVDFKVQGGGNAGNCLTGAARLGLNARLLSKVAEDAFGKLVINELNGDGVDTSFITVSNFGSTSFTYIIVDQETNTRTCINSPGYPPLSPQELPDGTLTNILSGAKLLYLDGRLPEVALLLAEEARCRSIPMLIDAERKREGLDELLEIATYVVCSANFPQDWTGLSTLSEALVEIVTRLPNLKFVITTLGASGCVMLEKLSDDLPDLDVLDVNTEYQLLQDQSVRMAAKEPTVVASKVGLFRQTGPDGVSVKEFAGRLLLCTAETIPRSEIVDTTGSGDAFIAAVLFGICTQMSPERMLPFAAVVAGANCRALGARGGLPYVHDPKLIPFLSPSM</sequence>
<proteinExistence type="inferred from homology"/>
<dbReference type="GO" id="GO:0016301">
    <property type="term" value="F:kinase activity"/>
    <property type="evidence" value="ECO:0007669"/>
    <property type="project" value="UniProtKB-KW"/>
</dbReference>
<comment type="similarity">
    <text evidence="1 4">Belongs to the carbohydrate kinase PfkB family.</text>
</comment>
<organism evidence="6 7">
    <name type="scientific">Ceratopteris richardii</name>
    <name type="common">Triangle waterfern</name>
    <dbReference type="NCBI Taxonomy" id="49495"/>
    <lineage>
        <taxon>Eukaryota</taxon>
        <taxon>Viridiplantae</taxon>
        <taxon>Streptophyta</taxon>
        <taxon>Embryophyta</taxon>
        <taxon>Tracheophyta</taxon>
        <taxon>Polypodiopsida</taxon>
        <taxon>Polypodiidae</taxon>
        <taxon>Polypodiales</taxon>
        <taxon>Pteridineae</taxon>
        <taxon>Pteridaceae</taxon>
        <taxon>Parkerioideae</taxon>
        <taxon>Ceratopteris</taxon>
    </lineage>
</organism>
<dbReference type="SUPFAM" id="SSF53613">
    <property type="entry name" value="Ribokinase-like"/>
    <property type="match status" value="1"/>
</dbReference>
<dbReference type="InterPro" id="IPR002173">
    <property type="entry name" value="Carboh/pur_kinase_PfkB_CS"/>
</dbReference>
<protein>
    <recommendedName>
        <fullName evidence="5">Carbohydrate kinase PfkB domain-containing protein</fullName>
    </recommendedName>
</protein>
<evidence type="ECO:0000256" key="1">
    <source>
        <dbReference type="ARBA" id="ARBA00010688"/>
    </source>
</evidence>
<dbReference type="PRINTS" id="PR00990">
    <property type="entry name" value="RIBOKINASE"/>
</dbReference>
<feature type="domain" description="Carbohydrate kinase PfkB" evidence="5">
    <location>
        <begin position="328"/>
        <end position="402"/>
    </location>
</feature>
<gene>
    <name evidence="6" type="ORF">KP509_20G029100</name>
</gene>
<dbReference type="Pfam" id="PF00294">
    <property type="entry name" value="PfkB"/>
    <property type="match status" value="2"/>
</dbReference>
<evidence type="ECO:0000256" key="3">
    <source>
        <dbReference type="ARBA" id="ARBA00022777"/>
    </source>
</evidence>
<dbReference type="Gene3D" id="3.40.1190.20">
    <property type="match status" value="1"/>
</dbReference>
<dbReference type="PANTHER" id="PTHR42774">
    <property type="entry name" value="PHOSPHOTRANSFERASE SYSTEM TRANSPORT PROTEIN"/>
    <property type="match status" value="1"/>
</dbReference>
<dbReference type="PANTHER" id="PTHR42774:SF3">
    <property type="entry name" value="KETOHEXOKINASE"/>
    <property type="match status" value="1"/>
</dbReference>